<keyword evidence="2" id="KW-1185">Reference proteome</keyword>
<protein>
    <submittedName>
        <fullName evidence="1">Amino acid-binding ACT</fullName>
    </submittedName>
</protein>
<evidence type="ECO:0000313" key="2">
    <source>
        <dbReference type="Proteomes" id="UP000324974"/>
    </source>
</evidence>
<dbReference type="KEGG" id="lrs:PX52LOC_03134"/>
<dbReference type="SUPFAM" id="SSF55021">
    <property type="entry name" value="ACT-like"/>
    <property type="match status" value="1"/>
</dbReference>
<dbReference type="Proteomes" id="UP000324974">
    <property type="component" value="Chromosome"/>
</dbReference>
<organism evidence="1 2">
    <name type="scientific">Limnoglobus roseus</name>
    <dbReference type="NCBI Taxonomy" id="2598579"/>
    <lineage>
        <taxon>Bacteria</taxon>
        <taxon>Pseudomonadati</taxon>
        <taxon>Planctomycetota</taxon>
        <taxon>Planctomycetia</taxon>
        <taxon>Gemmatales</taxon>
        <taxon>Gemmataceae</taxon>
        <taxon>Limnoglobus</taxon>
    </lineage>
</organism>
<accession>A0A5C1AGF6</accession>
<proteinExistence type="predicted"/>
<sequence>MSFKMQRVHVYHAEVDDKPGGIAAKLKSLAEAGAHLEYVYSQRSASKPGVGELYVAPLTGTNELKAAKAAGLHEVPEPYVFRVEGDDKAGLSGKLTQAWEMAGINLHGLVMSVLQGRFIGYVTFDTASDGNRAATILAELGTSDAHAAPSKKAVAAM</sequence>
<dbReference type="AlphaFoldDB" id="A0A5C1AGF6"/>
<evidence type="ECO:0000313" key="1">
    <source>
        <dbReference type="EMBL" id="QEL16194.1"/>
    </source>
</evidence>
<gene>
    <name evidence="1" type="ORF">PX52LOC_03134</name>
</gene>
<dbReference type="Gene3D" id="3.30.70.260">
    <property type="match status" value="1"/>
</dbReference>
<dbReference type="InterPro" id="IPR045865">
    <property type="entry name" value="ACT-like_dom_sf"/>
</dbReference>
<reference evidence="2" key="1">
    <citation type="submission" date="2019-08" db="EMBL/GenBank/DDBJ databases">
        <title>Limnoglobus roseus gen. nov., sp. nov., a novel freshwater planctomycete with a giant genome from the family Gemmataceae.</title>
        <authorList>
            <person name="Kulichevskaya I.S."/>
            <person name="Naumoff D.G."/>
            <person name="Miroshnikov K."/>
            <person name="Ivanova A."/>
            <person name="Philippov D.A."/>
            <person name="Hakobyan A."/>
            <person name="Rijpstra I.C."/>
            <person name="Sinninghe Damste J.S."/>
            <person name="Liesack W."/>
            <person name="Dedysh S.N."/>
        </authorList>
    </citation>
    <scope>NUCLEOTIDE SEQUENCE [LARGE SCALE GENOMIC DNA]</scope>
    <source>
        <strain evidence="2">PX52</strain>
    </source>
</reference>
<dbReference type="RefSeq" id="WP_149110952.1">
    <property type="nucleotide sequence ID" value="NZ_CP042425.1"/>
</dbReference>
<dbReference type="OrthoDB" id="8963287at2"/>
<dbReference type="CDD" id="cd02116">
    <property type="entry name" value="ACT"/>
    <property type="match status" value="1"/>
</dbReference>
<dbReference type="EMBL" id="CP042425">
    <property type="protein sequence ID" value="QEL16194.1"/>
    <property type="molecule type" value="Genomic_DNA"/>
</dbReference>
<name>A0A5C1AGF6_9BACT</name>